<dbReference type="Pfam" id="PF13452">
    <property type="entry name" value="FAS1_DH_region"/>
    <property type="match status" value="1"/>
</dbReference>
<sequence length="140" mass="15090">MPISSEHAGRRYPASAPYEVSRAKIAEFAAALGDDNPAYSGDQPVAPPTFAAIIAAQAWEALFGDAELGLALHRTMHGDQQFDFHRPLVPGDQVVAQLGIERVRNRGNLDMVTIVVELTVEGEPVCSARSTLIHTREEAA</sequence>
<dbReference type="RefSeq" id="WP_093251122.1">
    <property type="nucleotide sequence ID" value="NZ_FNGP01000003.1"/>
</dbReference>
<dbReference type="InterPro" id="IPR039569">
    <property type="entry name" value="FAS1-like_DH_region"/>
</dbReference>
<protein>
    <submittedName>
        <fullName evidence="2">Acyl dehydratase</fullName>
    </submittedName>
</protein>
<evidence type="ECO:0000313" key="2">
    <source>
        <dbReference type="EMBL" id="SDL51474.1"/>
    </source>
</evidence>
<feature type="domain" description="FAS1-like dehydratase" evidence="1">
    <location>
        <begin position="7"/>
        <end position="127"/>
    </location>
</feature>
<accession>A0A1G9KPL3</accession>
<dbReference type="EMBL" id="FNGP01000003">
    <property type="protein sequence ID" value="SDL51474.1"/>
    <property type="molecule type" value="Genomic_DNA"/>
</dbReference>
<gene>
    <name evidence="2" type="ORF">SAMN04488242_1757</name>
</gene>
<evidence type="ECO:0000313" key="3">
    <source>
        <dbReference type="Proteomes" id="UP000199475"/>
    </source>
</evidence>
<evidence type="ECO:0000259" key="1">
    <source>
        <dbReference type="Pfam" id="PF13452"/>
    </source>
</evidence>
<dbReference type="PIRSF" id="PIRSF018072">
    <property type="entry name" value="UCP018072"/>
    <property type="match status" value="1"/>
</dbReference>
<dbReference type="InterPro" id="IPR029069">
    <property type="entry name" value="HotDog_dom_sf"/>
</dbReference>
<name>A0A1G9KPL3_9ACTN</name>
<organism evidence="2 3">
    <name type="scientific">Tessaracoccus oleiagri</name>
    <dbReference type="NCBI Taxonomy" id="686624"/>
    <lineage>
        <taxon>Bacteria</taxon>
        <taxon>Bacillati</taxon>
        <taxon>Actinomycetota</taxon>
        <taxon>Actinomycetes</taxon>
        <taxon>Propionibacteriales</taxon>
        <taxon>Propionibacteriaceae</taxon>
        <taxon>Tessaracoccus</taxon>
    </lineage>
</organism>
<dbReference type="STRING" id="686624.SAMN04488242_1757"/>
<keyword evidence="3" id="KW-1185">Reference proteome</keyword>
<dbReference type="InterPro" id="IPR016709">
    <property type="entry name" value="HadA-like"/>
</dbReference>
<dbReference type="OrthoDB" id="5415111at2"/>
<dbReference type="Proteomes" id="UP000199475">
    <property type="component" value="Unassembled WGS sequence"/>
</dbReference>
<dbReference type="AlphaFoldDB" id="A0A1G9KPL3"/>
<reference evidence="2 3" key="1">
    <citation type="submission" date="2016-10" db="EMBL/GenBank/DDBJ databases">
        <authorList>
            <person name="de Groot N.N."/>
        </authorList>
    </citation>
    <scope>NUCLEOTIDE SEQUENCE [LARGE SCALE GENOMIC DNA]</scope>
    <source>
        <strain evidence="2 3">CGMCC 1.9159</strain>
    </source>
</reference>
<dbReference type="Gene3D" id="3.10.129.10">
    <property type="entry name" value="Hotdog Thioesterase"/>
    <property type="match status" value="1"/>
</dbReference>
<dbReference type="CDD" id="cd03441">
    <property type="entry name" value="R_hydratase_like"/>
    <property type="match status" value="1"/>
</dbReference>
<dbReference type="SUPFAM" id="SSF54637">
    <property type="entry name" value="Thioesterase/thiol ester dehydrase-isomerase"/>
    <property type="match status" value="1"/>
</dbReference>
<proteinExistence type="predicted"/>